<accession>A0AAE3ERZ8</accession>
<dbReference type="Pfam" id="PF00534">
    <property type="entry name" value="Glycos_transf_1"/>
    <property type="match status" value="1"/>
</dbReference>
<evidence type="ECO:0000313" key="2">
    <source>
        <dbReference type="EMBL" id="MCG2459878.1"/>
    </source>
</evidence>
<dbReference type="AlphaFoldDB" id="A0AAE3ERZ8"/>
<evidence type="ECO:0000259" key="1">
    <source>
        <dbReference type="Pfam" id="PF00534"/>
    </source>
</evidence>
<dbReference type="RefSeq" id="WP_317901022.1">
    <property type="nucleotide sequence ID" value="NZ_JAIRBC010000004.1"/>
</dbReference>
<comment type="caution">
    <text evidence="2">The sequence shown here is derived from an EMBL/GenBank/DDBJ whole genome shotgun (WGS) entry which is preliminary data.</text>
</comment>
<evidence type="ECO:0000313" key="3">
    <source>
        <dbReference type="Proteomes" id="UP001200642"/>
    </source>
</evidence>
<dbReference type="EMBL" id="JAIRBC010000004">
    <property type="protein sequence ID" value="MCG2459878.1"/>
    <property type="molecule type" value="Genomic_DNA"/>
</dbReference>
<organism evidence="2 3">
    <name type="scientific">Cerina litoralis</name>
    <dbReference type="NCBI Taxonomy" id="2874477"/>
    <lineage>
        <taxon>Bacteria</taxon>
        <taxon>Pseudomonadati</taxon>
        <taxon>Bacteroidota</taxon>
        <taxon>Flavobacteriia</taxon>
        <taxon>Flavobacteriales</taxon>
        <taxon>Flavobacteriaceae</taxon>
        <taxon>Cerina</taxon>
    </lineage>
</organism>
<reference evidence="2" key="1">
    <citation type="submission" date="2023-02" db="EMBL/GenBank/DDBJ databases">
        <title>Genome of Flavobacteriaceae gen. nov. sp. strain F89.</title>
        <authorList>
            <person name="Wang Y."/>
        </authorList>
    </citation>
    <scope>NUCLEOTIDE SEQUENCE</scope>
    <source>
        <strain evidence="2">F89</strain>
    </source>
</reference>
<dbReference type="SUPFAM" id="SSF53756">
    <property type="entry name" value="UDP-Glycosyltransferase/glycogen phosphorylase"/>
    <property type="match status" value="1"/>
</dbReference>
<dbReference type="Gene3D" id="3.40.50.2000">
    <property type="entry name" value="Glycogen Phosphorylase B"/>
    <property type="match status" value="2"/>
</dbReference>
<gene>
    <name evidence="2" type="ORF">K8352_03900</name>
</gene>
<dbReference type="GO" id="GO:0016757">
    <property type="term" value="F:glycosyltransferase activity"/>
    <property type="evidence" value="ECO:0007669"/>
    <property type="project" value="UniProtKB-KW"/>
</dbReference>
<feature type="domain" description="Glycosyl transferase family 1" evidence="1">
    <location>
        <begin position="213"/>
        <end position="370"/>
    </location>
</feature>
<sequence length="390" mass="43930">MPSEKKIAFFAIDYSLVGGVERVTSNLINLFGLNGIRVETVFSLFDANDGPALTYPAHLEFAVLHTREKRAIVDQLSRLLLEKQVGTLIFQGDNMTIALAILEACKKAGCRGVLHYHGSPYAYLRKYIYLQDILDNPINILKLLFSKVVYPFKKRKLGKVLDLAKDGLVCVSEGTANELRFIFGLADRPGGNIRFIHNPLTFNIPESFLADWSQKENAIVYVSRLERKHKNSMLVARSWARIAHNHPDWTLWVLGDGTIKNNMEAYLANNKVTNVVFYGLVKNVEKYLDRSSISLLGSDCEGLPVGMMESASYANALISTKSDGGIIDIVEDGYSGYLVPRNSSRKFSEKLEELIVDSRKRKELALNASKKMQLFSDEQIMAKWKQLLEK</sequence>
<dbReference type="PANTHER" id="PTHR12526">
    <property type="entry name" value="GLYCOSYLTRANSFERASE"/>
    <property type="match status" value="1"/>
</dbReference>
<name>A0AAE3ERZ8_9FLAO</name>
<dbReference type="PANTHER" id="PTHR12526:SF630">
    <property type="entry name" value="GLYCOSYLTRANSFERASE"/>
    <property type="match status" value="1"/>
</dbReference>
<dbReference type="EC" id="2.4.-.-" evidence="2"/>
<keyword evidence="2" id="KW-0808">Transferase</keyword>
<keyword evidence="3" id="KW-1185">Reference proteome</keyword>
<keyword evidence="2" id="KW-0328">Glycosyltransferase</keyword>
<protein>
    <submittedName>
        <fullName evidence="2">Glycosyltransferase</fullName>
        <ecNumber evidence="2">2.4.-.-</ecNumber>
    </submittedName>
</protein>
<dbReference type="Proteomes" id="UP001200642">
    <property type="component" value="Unassembled WGS sequence"/>
</dbReference>
<dbReference type="InterPro" id="IPR001296">
    <property type="entry name" value="Glyco_trans_1"/>
</dbReference>
<proteinExistence type="predicted"/>